<proteinExistence type="predicted"/>
<protein>
    <submittedName>
        <fullName evidence="3">Ulp1 protease family protein</fullName>
    </submittedName>
</protein>
<evidence type="ECO:0000313" key="3">
    <source>
        <dbReference type="WBParaSite" id="Pan_g7657.t1"/>
    </source>
</evidence>
<feature type="region of interest" description="Disordered" evidence="1">
    <location>
        <begin position="555"/>
        <end position="680"/>
    </location>
</feature>
<reference evidence="2" key="1">
    <citation type="journal article" date="2013" name="Genetics">
        <title>The draft genome and transcriptome of Panagrellus redivivus are shaped by the harsh demands of a free-living lifestyle.</title>
        <authorList>
            <person name="Srinivasan J."/>
            <person name="Dillman A.R."/>
            <person name="Macchietto M.G."/>
            <person name="Heikkinen L."/>
            <person name="Lakso M."/>
            <person name="Fracchia K.M."/>
            <person name="Antoshechkin I."/>
            <person name="Mortazavi A."/>
            <person name="Wong G."/>
            <person name="Sternberg P.W."/>
        </authorList>
    </citation>
    <scope>NUCLEOTIDE SEQUENCE [LARGE SCALE GENOMIC DNA]</scope>
    <source>
        <strain evidence="2">MT8872</strain>
    </source>
</reference>
<keyword evidence="2" id="KW-1185">Reference proteome</keyword>
<organism evidence="2 3">
    <name type="scientific">Panagrellus redivivus</name>
    <name type="common">Microworm</name>
    <dbReference type="NCBI Taxonomy" id="6233"/>
    <lineage>
        <taxon>Eukaryota</taxon>
        <taxon>Metazoa</taxon>
        <taxon>Ecdysozoa</taxon>
        <taxon>Nematoda</taxon>
        <taxon>Chromadorea</taxon>
        <taxon>Rhabditida</taxon>
        <taxon>Tylenchina</taxon>
        <taxon>Panagrolaimomorpha</taxon>
        <taxon>Panagrolaimoidea</taxon>
        <taxon>Panagrolaimidae</taxon>
        <taxon>Panagrellus</taxon>
    </lineage>
</organism>
<dbReference type="Proteomes" id="UP000492821">
    <property type="component" value="Unassembled WGS sequence"/>
</dbReference>
<dbReference type="WBParaSite" id="Pan_g7657.t1">
    <property type="protein sequence ID" value="Pan_g7657.t1"/>
    <property type="gene ID" value="Pan_g7657"/>
</dbReference>
<evidence type="ECO:0000313" key="2">
    <source>
        <dbReference type="Proteomes" id="UP000492821"/>
    </source>
</evidence>
<name>A0A7E4W8D3_PANRE</name>
<evidence type="ECO:0000256" key="1">
    <source>
        <dbReference type="SAM" id="MobiDB-lite"/>
    </source>
</evidence>
<sequence length="680" mass="77492">MDSLMPTSMNSLVLHGPKPFSVCKWAKHRPKPPKPIQCNYFTASGNAATECLDYQSRKWKMEAVYTRMQQGEVHVSRLEFNPRRPFESFLRRNVRSGRDNVKTDRLKLKQFISRLEAEPAMVSTEKFARDATFRQHLILYHGHAEPDENQLDVSPLRQRPAAIPENRIQDLQNGTGQSYGRNDSQFDEMPCSSKDAYANRPRSFERLSHRSAKENRQKVAPYPFNETTPIDRTQTHTFAHESRFEVSPLRQRSNALPERQILDLQSGFERGYGRNDTQLTELPCSSRDAYSNRPRSYERVARPSAHENRQEVAICRVDGTGPIVRSQKVLPRNDDTTRSIKFAEATRLFDMGDDSAIDEALNNSTHADYADIRTRDGLMRSFYVIFLHHQAPLDPKEPRNTAARRKFAHSALVTANITNPPINGIEFREYDDDEYEALDPYAKECLRGWSRFLNPVLLPPGSNDESGFEDSVPLRNWNWCVRQAKRNRHRSRLHTAGSSANSAIVEHPEDGIANRSHERRQTVYAESNGDVVMEEVTERVIERRTRRITSKRPHTEYGNVVIEPVDEESEESPSKRSGVAPDSVPDLDTTIPTPNGPASKRPNPFVTPTPKRRGRPPKVKVPDESGVAESFQSPPKKTTPKPKGTPKTPKMVTPRTIPMGNSPSPLRRTPRSVKAICYKE</sequence>
<reference evidence="3" key="2">
    <citation type="submission" date="2020-10" db="UniProtKB">
        <authorList>
            <consortium name="WormBaseParasite"/>
        </authorList>
    </citation>
    <scope>IDENTIFICATION</scope>
</reference>
<accession>A0A7E4W8D3</accession>
<feature type="compositionally biased region" description="Low complexity" evidence="1">
    <location>
        <begin position="641"/>
        <end position="650"/>
    </location>
</feature>
<dbReference type="AlphaFoldDB" id="A0A7E4W8D3"/>